<organism evidence="1">
    <name type="scientific">Enterococcus faecalis</name>
    <name type="common">Streptococcus faecalis</name>
    <dbReference type="NCBI Taxonomy" id="1351"/>
    <lineage>
        <taxon>Bacteria</taxon>
        <taxon>Bacillati</taxon>
        <taxon>Bacillota</taxon>
        <taxon>Bacilli</taxon>
        <taxon>Lactobacillales</taxon>
        <taxon>Enterococcaceae</taxon>
        <taxon>Enterococcus</taxon>
    </lineage>
</organism>
<dbReference type="EMBL" id="MH830362">
    <property type="protein sequence ID" value="QFX76016.1"/>
    <property type="molecule type" value="Genomic_DNA"/>
</dbReference>
<dbReference type="RefSeq" id="WP_007209310.1">
    <property type="nucleotide sequence ID" value="NZ_BJMP01000022.1"/>
</dbReference>
<sequence length="61" mass="7540">MTTQEELKEIYHTVSKMDIMELKKAYELAETQEEFEFYKELFTYQLQQKQKLIIKQKDFVI</sequence>
<protein>
    <submittedName>
        <fullName evidence="1">Uncharacterized protein</fullName>
    </submittedName>
</protein>
<accession>A0A5P9W9J0</accession>
<dbReference type="AlphaFoldDB" id="A0A5P9W9J0"/>
<keyword evidence="1" id="KW-0614">Plasmid</keyword>
<geneLocation type="plasmid" evidence="1">
    <name>p4</name>
</geneLocation>
<proteinExistence type="predicted"/>
<reference evidence="1" key="1">
    <citation type="submission" date="2018-09" db="EMBL/GenBank/DDBJ databases">
        <title>Analysis of transferable multi-drug resistant plasmids carrying cfr in one Enterococcus isolates from swin.</title>
        <authorList>
            <person name="Chen L."/>
        </authorList>
    </citation>
    <scope>NUCLEOTIDE SEQUENCE</scope>
    <source>
        <plasmid evidence="1">p4</plasmid>
    </source>
</reference>
<name>A0A5P9W9J0_ENTFL</name>
<evidence type="ECO:0000313" key="1">
    <source>
        <dbReference type="EMBL" id="QFX76016.1"/>
    </source>
</evidence>
<dbReference type="GeneID" id="39492507"/>